<gene>
    <name evidence="2" type="ORF">pdam_00006832</name>
</gene>
<evidence type="ECO:0000313" key="3">
    <source>
        <dbReference type="Proteomes" id="UP000275408"/>
    </source>
</evidence>
<dbReference type="OMA" id="IMENAMD"/>
<sequence length="256" mass="30347">MSSVVNNGYKGTARNSIKSFQEKMIKLKSDLNETENKIKQHKQETLSARWREHEAKLQLKEMSEKISEKEEKIRKIEDRIHYQNGRRKEIAEKYRENGRVANVLEESTINVEEMMRKLNESQQRVMELRKMNKGMSQVVAILEPKIEKAERREQKALNRAFLINQKLSVHRYLAAKRPEGMLSPEEELVPQSDQEAKVISIQEKIRGAILRRREAEKKRCTLERKIQVMEKALDNFKRRNLEFQISKRELLSSNFL</sequence>
<keyword evidence="3" id="KW-1185">Reference proteome</keyword>
<dbReference type="SUPFAM" id="SSF57997">
    <property type="entry name" value="Tropomyosin"/>
    <property type="match status" value="1"/>
</dbReference>
<evidence type="ECO:0000313" key="2">
    <source>
        <dbReference type="EMBL" id="RMX43107.1"/>
    </source>
</evidence>
<dbReference type="OrthoDB" id="5981957at2759"/>
<dbReference type="PROSITE" id="PS50096">
    <property type="entry name" value="IQ"/>
    <property type="match status" value="1"/>
</dbReference>
<proteinExistence type="predicted"/>
<dbReference type="Proteomes" id="UP000275408">
    <property type="component" value="Unassembled WGS sequence"/>
</dbReference>
<reference evidence="2 3" key="1">
    <citation type="journal article" date="2018" name="Sci. Rep.">
        <title>Comparative analysis of the Pocillopora damicornis genome highlights role of immune system in coral evolution.</title>
        <authorList>
            <person name="Cunning R."/>
            <person name="Bay R.A."/>
            <person name="Gillette P."/>
            <person name="Baker A.C."/>
            <person name="Traylor-Knowles N."/>
        </authorList>
    </citation>
    <scope>NUCLEOTIDE SEQUENCE [LARGE SCALE GENOMIC DNA]</scope>
    <source>
        <strain evidence="2">RSMAS</strain>
        <tissue evidence="2">Whole animal</tissue>
    </source>
</reference>
<dbReference type="AlphaFoldDB" id="A0A3M6TNW4"/>
<dbReference type="EMBL" id="RCHS01003243">
    <property type="protein sequence ID" value="RMX43107.1"/>
    <property type="molecule type" value="Genomic_DNA"/>
</dbReference>
<protein>
    <submittedName>
        <fullName evidence="2">Uncharacterized protein</fullName>
    </submittedName>
</protein>
<evidence type="ECO:0000256" key="1">
    <source>
        <dbReference type="SAM" id="Coils"/>
    </source>
</evidence>
<accession>A0A3M6TNW4</accession>
<feature type="coiled-coil region" evidence="1">
    <location>
        <begin position="104"/>
        <end position="131"/>
    </location>
</feature>
<keyword evidence="1" id="KW-0175">Coiled coil</keyword>
<comment type="caution">
    <text evidence="2">The sequence shown here is derived from an EMBL/GenBank/DDBJ whole genome shotgun (WGS) entry which is preliminary data.</text>
</comment>
<feature type="coiled-coil region" evidence="1">
    <location>
        <begin position="17"/>
        <end position="79"/>
    </location>
</feature>
<name>A0A3M6TNW4_POCDA</name>
<organism evidence="2 3">
    <name type="scientific">Pocillopora damicornis</name>
    <name type="common">Cauliflower coral</name>
    <name type="synonym">Millepora damicornis</name>
    <dbReference type="NCBI Taxonomy" id="46731"/>
    <lineage>
        <taxon>Eukaryota</taxon>
        <taxon>Metazoa</taxon>
        <taxon>Cnidaria</taxon>
        <taxon>Anthozoa</taxon>
        <taxon>Hexacorallia</taxon>
        <taxon>Scleractinia</taxon>
        <taxon>Astrocoeniina</taxon>
        <taxon>Pocilloporidae</taxon>
        <taxon>Pocillopora</taxon>
    </lineage>
</organism>